<accession>A0A7K0GNP3</accession>
<proteinExistence type="predicted"/>
<dbReference type="AlphaFoldDB" id="A0A7K0GNP3"/>
<reference evidence="1 2" key="1">
    <citation type="journal article" date="2019" name="Nat. Med.">
        <title>A library of human gut bacterial isolates paired with longitudinal multiomics data enables mechanistic microbiome research.</title>
        <authorList>
            <person name="Poyet M."/>
            <person name="Groussin M."/>
            <person name="Gibbons S.M."/>
            <person name="Avila-Pacheco J."/>
            <person name="Jiang X."/>
            <person name="Kearney S.M."/>
            <person name="Perrotta A.R."/>
            <person name="Berdy B."/>
            <person name="Zhao S."/>
            <person name="Lieberman T.D."/>
            <person name="Swanson P.K."/>
            <person name="Smith M."/>
            <person name="Roesemann S."/>
            <person name="Alexander J.E."/>
            <person name="Rich S.A."/>
            <person name="Livny J."/>
            <person name="Vlamakis H."/>
            <person name="Clish C."/>
            <person name="Bullock K."/>
            <person name="Deik A."/>
            <person name="Scott J."/>
            <person name="Pierce K.A."/>
            <person name="Xavier R.J."/>
            <person name="Alm E.J."/>
        </authorList>
    </citation>
    <scope>NUCLEOTIDE SEQUENCE [LARGE SCALE GENOMIC DNA]</scope>
    <source>
        <strain evidence="1 2">BIOML-A41</strain>
    </source>
</reference>
<comment type="caution">
    <text evidence="1">The sequence shown here is derived from an EMBL/GenBank/DDBJ whole genome shotgun (WGS) entry which is preliminary data.</text>
</comment>
<evidence type="ECO:0000313" key="2">
    <source>
        <dbReference type="Proteomes" id="UP000463337"/>
    </source>
</evidence>
<dbReference type="EMBL" id="WKLT01000049">
    <property type="protein sequence ID" value="MRY60583.1"/>
    <property type="molecule type" value="Genomic_DNA"/>
</dbReference>
<evidence type="ECO:0000313" key="1">
    <source>
        <dbReference type="EMBL" id="MRY60583.1"/>
    </source>
</evidence>
<organism evidence="1 2">
    <name type="scientific">Parabacteroides distasonis</name>
    <dbReference type="NCBI Taxonomy" id="823"/>
    <lineage>
        <taxon>Bacteria</taxon>
        <taxon>Pseudomonadati</taxon>
        <taxon>Bacteroidota</taxon>
        <taxon>Bacteroidia</taxon>
        <taxon>Bacteroidales</taxon>
        <taxon>Tannerellaceae</taxon>
        <taxon>Parabacteroides</taxon>
    </lineage>
</organism>
<sequence length="100" mass="10758">MNKMRITIYGSNFGEYQTDDGKSGIFANVHTLTDYISDGNKCGCSLGKTAVDTANAFAVSKQIQMELEAKKAPVDFIATFGLGVSQGKTTMLIKSVEIPK</sequence>
<name>A0A7K0GNP3_PARDI</name>
<protein>
    <submittedName>
        <fullName evidence="1">Uncharacterized protein</fullName>
    </submittedName>
</protein>
<gene>
    <name evidence="1" type="ORF">GKD59_22350</name>
</gene>
<dbReference type="Proteomes" id="UP000463337">
    <property type="component" value="Unassembled WGS sequence"/>
</dbReference>